<dbReference type="AlphaFoldDB" id="A0A0F9XX83"/>
<dbReference type="GO" id="GO:0003677">
    <property type="term" value="F:DNA binding"/>
    <property type="evidence" value="ECO:0007669"/>
    <property type="project" value="InterPro"/>
</dbReference>
<gene>
    <name evidence="2" type="ORF">LCGC14_0089210</name>
</gene>
<evidence type="ECO:0000259" key="1">
    <source>
        <dbReference type="PROSITE" id="PS50943"/>
    </source>
</evidence>
<comment type="caution">
    <text evidence="2">The sequence shown here is derived from an EMBL/GenBank/DDBJ whole genome shotgun (WGS) entry which is preliminary data.</text>
</comment>
<protein>
    <recommendedName>
        <fullName evidence="1">HTH cro/C1-type domain-containing protein</fullName>
    </recommendedName>
</protein>
<feature type="domain" description="HTH cro/C1-type" evidence="1">
    <location>
        <begin position="16"/>
        <end position="69"/>
    </location>
</feature>
<dbReference type="Gene3D" id="1.10.260.40">
    <property type="entry name" value="lambda repressor-like DNA-binding domains"/>
    <property type="match status" value="1"/>
</dbReference>
<evidence type="ECO:0000313" key="2">
    <source>
        <dbReference type="EMBL" id="KKO04027.1"/>
    </source>
</evidence>
<proteinExistence type="predicted"/>
<dbReference type="Pfam" id="PF01381">
    <property type="entry name" value="HTH_3"/>
    <property type="match status" value="1"/>
</dbReference>
<dbReference type="PROSITE" id="PS50943">
    <property type="entry name" value="HTH_CROC1"/>
    <property type="match status" value="1"/>
</dbReference>
<sequence>MTIAQQEKDFSVCSRLREERKALGLDQQDIAHALGVNLKTVGRWEKVIAIPSDKLAGLASLGFDVMYVLTGQRMPRPVEGLSERESVVLDNYRSLPEEDRVSVQRLTNALAESAARHSVDSKKSG</sequence>
<organism evidence="2">
    <name type="scientific">marine sediment metagenome</name>
    <dbReference type="NCBI Taxonomy" id="412755"/>
    <lineage>
        <taxon>unclassified sequences</taxon>
        <taxon>metagenomes</taxon>
        <taxon>ecological metagenomes</taxon>
    </lineage>
</organism>
<accession>A0A0F9XX83</accession>
<dbReference type="SUPFAM" id="SSF47413">
    <property type="entry name" value="lambda repressor-like DNA-binding domains"/>
    <property type="match status" value="1"/>
</dbReference>
<dbReference type="EMBL" id="LAZR01000024">
    <property type="protein sequence ID" value="KKO04027.1"/>
    <property type="molecule type" value="Genomic_DNA"/>
</dbReference>
<name>A0A0F9XX83_9ZZZZ</name>
<reference evidence="2" key="1">
    <citation type="journal article" date="2015" name="Nature">
        <title>Complex archaea that bridge the gap between prokaryotes and eukaryotes.</title>
        <authorList>
            <person name="Spang A."/>
            <person name="Saw J.H."/>
            <person name="Jorgensen S.L."/>
            <person name="Zaremba-Niedzwiedzka K."/>
            <person name="Martijn J."/>
            <person name="Lind A.E."/>
            <person name="van Eijk R."/>
            <person name="Schleper C."/>
            <person name="Guy L."/>
            <person name="Ettema T.J."/>
        </authorList>
    </citation>
    <scope>NUCLEOTIDE SEQUENCE</scope>
</reference>
<dbReference type="InterPro" id="IPR001387">
    <property type="entry name" value="Cro/C1-type_HTH"/>
</dbReference>
<dbReference type="InterPro" id="IPR010982">
    <property type="entry name" value="Lambda_DNA-bd_dom_sf"/>
</dbReference>
<dbReference type="CDD" id="cd00093">
    <property type="entry name" value="HTH_XRE"/>
    <property type="match status" value="1"/>
</dbReference>
<dbReference type="SMART" id="SM00530">
    <property type="entry name" value="HTH_XRE"/>
    <property type="match status" value="1"/>
</dbReference>